<dbReference type="InterPro" id="IPR058163">
    <property type="entry name" value="LysR-type_TF_proteobact-type"/>
</dbReference>
<evidence type="ECO:0000256" key="1">
    <source>
        <dbReference type="ARBA" id="ARBA00009437"/>
    </source>
</evidence>
<dbReference type="Gene3D" id="3.40.190.10">
    <property type="entry name" value="Periplasmic binding protein-like II"/>
    <property type="match status" value="2"/>
</dbReference>
<proteinExistence type="inferred from homology"/>
<dbReference type="Pfam" id="PF03466">
    <property type="entry name" value="LysR_substrate"/>
    <property type="match status" value="1"/>
</dbReference>
<keyword evidence="7" id="KW-1185">Reference proteome</keyword>
<dbReference type="SUPFAM" id="SSF46785">
    <property type="entry name" value="Winged helix' DNA-binding domain"/>
    <property type="match status" value="1"/>
</dbReference>
<dbReference type="Gene3D" id="1.10.10.10">
    <property type="entry name" value="Winged helix-like DNA-binding domain superfamily/Winged helix DNA-binding domain"/>
    <property type="match status" value="1"/>
</dbReference>
<dbReference type="SUPFAM" id="SSF53850">
    <property type="entry name" value="Periplasmic binding protein-like II"/>
    <property type="match status" value="1"/>
</dbReference>
<dbReference type="InterPro" id="IPR036388">
    <property type="entry name" value="WH-like_DNA-bd_sf"/>
</dbReference>
<dbReference type="InterPro" id="IPR005119">
    <property type="entry name" value="LysR_subst-bd"/>
</dbReference>
<protein>
    <submittedName>
        <fullName evidence="6">LysR substrate-binding domain-containing protein</fullName>
    </submittedName>
</protein>
<dbReference type="InterPro" id="IPR000847">
    <property type="entry name" value="LysR_HTH_N"/>
</dbReference>
<dbReference type="RefSeq" id="WP_261498939.1">
    <property type="nucleotide sequence ID" value="NZ_JAODYH010000003.1"/>
</dbReference>
<evidence type="ECO:0000256" key="4">
    <source>
        <dbReference type="ARBA" id="ARBA00023163"/>
    </source>
</evidence>
<dbReference type="PROSITE" id="PS50931">
    <property type="entry name" value="HTH_LYSR"/>
    <property type="match status" value="1"/>
</dbReference>
<feature type="domain" description="HTH lysR-type" evidence="5">
    <location>
        <begin position="7"/>
        <end position="64"/>
    </location>
</feature>
<keyword evidence="4" id="KW-0804">Transcription</keyword>
<dbReference type="InterPro" id="IPR036390">
    <property type="entry name" value="WH_DNA-bd_sf"/>
</dbReference>
<dbReference type="Proteomes" id="UP001525968">
    <property type="component" value="Unassembled WGS sequence"/>
</dbReference>
<dbReference type="EMBL" id="JAODYH010000003">
    <property type="protein sequence ID" value="MCT9809958.1"/>
    <property type="molecule type" value="Genomic_DNA"/>
</dbReference>
<organism evidence="6 7">
    <name type="scientific">Acidovorax bellezanensis</name>
    <dbReference type="NCBI Taxonomy" id="2976702"/>
    <lineage>
        <taxon>Bacteria</taxon>
        <taxon>Pseudomonadati</taxon>
        <taxon>Pseudomonadota</taxon>
        <taxon>Betaproteobacteria</taxon>
        <taxon>Burkholderiales</taxon>
        <taxon>Comamonadaceae</taxon>
        <taxon>Acidovorax</taxon>
    </lineage>
</organism>
<keyword evidence="3" id="KW-0238">DNA-binding</keyword>
<evidence type="ECO:0000313" key="6">
    <source>
        <dbReference type="EMBL" id="MCT9809958.1"/>
    </source>
</evidence>
<comment type="similarity">
    <text evidence="1">Belongs to the LysR transcriptional regulatory family.</text>
</comment>
<sequence length="303" mass="34136">MQRMRIPPLSALSAFEAAARHESFTLAAKELCLTDSAISRQINNLESTLDIRLFVRVKQRVVLTKAGRLYSEQIRASLGAIERDTRTMAAHGSGDGRLEIAVLPTFSTEWLIPRLTSFYAEHPQIRVNMGVRSEPFSFEQEHFEAAIHHGRPVWPRATSELLFGENMVLIARQDLIGDRIKTAADLLHFPLLHCTARPDSWKQWFEAAGLPRDSAPVHAVGFELHSMCIRAAESGLGIALVPEFFVRDSAWQSGVVRAHPLSIRSADAYYLVYPNNLRHSAPLEAFREWILAQARKFEQGAMR</sequence>
<dbReference type="PANTHER" id="PTHR30537">
    <property type="entry name" value="HTH-TYPE TRANSCRIPTIONAL REGULATOR"/>
    <property type="match status" value="1"/>
</dbReference>
<gene>
    <name evidence="6" type="ORF">N0K08_04885</name>
</gene>
<accession>A0ABT2PIF2</accession>
<evidence type="ECO:0000256" key="3">
    <source>
        <dbReference type="ARBA" id="ARBA00023125"/>
    </source>
</evidence>
<comment type="caution">
    <text evidence="6">The sequence shown here is derived from an EMBL/GenBank/DDBJ whole genome shotgun (WGS) entry which is preliminary data.</text>
</comment>
<evidence type="ECO:0000259" key="5">
    <source>
        <dbReference type="PROSITE" id="PS50931"/>
    </source>
</evidence>
<reference evidence="6 7" key="1">
    <citation type="submission" date="2022-09" db="EMBL/GenBank/DDBJ databases">
        <title>Draft genome of isolate Be4.</title>
        <authorList>
            <person name="Sanchez-Castro I."/>
            <person name="Martinez-Rodriguez P."/>
            <person name="Descostes M."/>
            <person name="Merroun M."/>
        </authorList>
    </citation>
    <scope>NUCLEOTIDE SEQUENCE [LARGE SCALE GENOMIC DNA]</scope>
    <source>
        <strain evidence="6 7">Be4</strain>
    </source>
</reference>
<dbReference type="PRINTS" id="PR00039">
    <property type="entry name" value="HTHLYSR"/>
</dbReference>
<evidence type="ECO:0000313" key="7">
    <source>
        <dbReference type="Proteomes" id="UP001525968"/>
    </source>
</evidence>
<evidence type="ECO:0000256" key="2">
    <source>
        <dbReference type="ARBA" id="ARBA00023015"/>
    </source>
</evidence>
<name>A0ABT2PIF2_9BURK</name>
<dbReference type="Pfam" id="PF00126">
    <property type="entry name" value="HTH_1"/>
    <property type="match status" value="1"/>
</dbReference>
<keyword evidence="2" id="KW-0805">Transcription regulation</keyword>
<dbReference type="PANTHER" id="PTHR30537:SF26">
    <property type="entry name" value="GLYCINE CLEAVAGE SYSTEM TRANSCRIPTIONAL ACTIVATOR"/>
    <property type="match status" value="1"/>
</dbReference>